<name>A0A5C3DW57_9BASI</name>
<evidence type="ECO:0000256" key="2">
    <source>
        <dbReference type="SAM" id="SignalP"/>
    </source>
</evidence>
<dbReference type="AlphaFoldDB" id="A0A5C3DW57"/>
<evidence type="ECO:0000313" key="4">
    <source>
        <dbReference type="Proteomes" id="UP000324022"/>
    </source>
</evidence>
<evidence type="ECO:0000313" key="3">
    <source>
        <dbReference type="EMBL" id="SPO22448.1"/>
    </source>
</evidence>
<feature type="signal peptide" evidence="2">
    <location>
        <begin position="1"/>
        <end position="21"/>
    </location>
</feature>
<keyword evidence="2" id="KW-0732">Signal</keyword>
<accession>A0A5C3DW57</accession>
<evidence type="ECO:0000256" key="1">
    <source>
        <dbReference type="SAM" id="MobiDB-lite"/>
    </source>
</evidence>
<sequence length="426" mass="47818">MILQALVGIVFLVSWLNVVRSFPLSAPPAELEGEWVHDYKDAAHELTKAFQQLSVQPREVIQPHHQVVELAPLPESLPWPVHIQGSFPNQWTQSPDEWSNLPSMPSMSHLHHTHSADTDSLMRDYYASQIHPSANSAVYPLPLSAYETHAQGAPTPAESSSLSSASNFNPMDTEHPSWSANSASLWHPAMLHQAQNLQGGMHFDPQGRALNEMMYVIARQKSAAYPAKHRKEDLMAPLTIDTDRSETPTIEALPPHRLPRRVKNSGEGLPEVILLPTIFEVWPSEQLQKEFSWYLKLQFNQNFDTFQDLTLQAQSRSNSFSSDLSKTFRKGSQVYAARLPSASILVTFRTSTLIDKGNRQGRALALWTIDRWDNTPALTLRGLFLVPPILYHRMRNGYGKAVYVVTVSAHPEAAPHDLILQLAPSQ</sequence>
<organism evidence="3 4">
    <name type="scientific">Ustilago trichophora</name>
    <dbReference type="NCBI Taxonomy" id="86804"/>
    <lineage>
        <taxon>Eukaryota</taxon>
        <taxon>Fungi</taxon>
        <taxon>Dikarya</taxon>
        <taxon>Basidiomycota</taxon>
        <taxon>Ustilaginomycotina</taxon>
        <taxon>Ustilaginomycetes</taxon>
        <taxon>Ustilaginales</taxon>
        <taxon>Ustilaginaceae</taxon>
        <taxon>Ustilago</taxon>
    </lineage>
</organism>
<feature type="region of interest" description="Disordered" evidence="1">
    <location>
        <begin position="149"/>
        <end position="176"/>
    </location>
</feature>
<dbReference type="Proteomes" id="UP000324022">
    <property type="component" value="Unassembled WGS sequence"/>
</dbReference>
<feature type="chain" id="PRO_5022857005" description="Effector family protein Eff1" evidence="2">
    <location>
        <begin position="22"/>
        <end position="426"/>
    </location>
</feature>
<gene>
    <name evidence="3" type="ORF">UTRI_01126</name>
</gene>
<protein>
    <recommendedName>
        <fullName evidence="5">Effector family protein Eff1</fullName>
    </recommendedName>
</protein>
<evidence type="ECO:0008006" key="5">
    <source>
        <dbReference type="Google" id="ProtNLM"/>
    </source>
</evidence>
<reference evidence="3 4" key="1">
    <citation type="submission" date="2018-03" db="EMBL/GenBank/DDBJ databases">
        <authorList>
            <person name="Guldener U."/>
        </authorList>
    </citation>
    <scope>NUCLEOTIDE SEQUENCE [LARGE SCALE GENOMIC DNA]</scope>
    <source>
        <strain evidence="3 4">NBRC100155</strain>
    </source>
</reference>
<dbReference type="EMBL" id="OOIN01000004">
    <property type="protein sequence ID" value="SPO22448.1"/>
    <property type="molecule type" value="Genomic_DNA"/>
</dbReference>
<keyword evidence="4" id="KW-1185">Reference proteome</keyword>
<proteinExistence type="predicted"/>